<feature type="compositionally biased region" description="Low complexity" evidence="1">
    <location>
        <begin position="44"/>
        <end position="73"/>
    </location>
</feature>
<dbReference type="RefSeq" id="XP_035323554.1">
    <property type="nucleotide sequence ID" value="XM_035465717.1"/>
</dbReference>
<dbReference type="GeneID" id="55969969"/>
<feature type="compositionally biased region" description="Acidic residues" evidence="1">
    <location>
        <begin position="74"/>
        <end position="90"/>
    </location>
</feature>
<dbReference type="OrthoDB" id="2386090at2759"/>
<evidence type="ECO:0000256" key="2">
    <source>
        <dbReference type="SAM" id="Phobius"/>
    </source>
</evidence>
<dbReference type="EMBL" id="JAANYQ010000003">
    <property type="protein sequence ID" value="KAF4124902.1"/>
    <property type="molecule type" value="Genomic_DNA"/>
</dbReference>
<name>A0A9P4YYL6_9HYPO</name>
<sequence length="271" mass="30068">MLPSHLLIYHAGTTRTTFLALVKVTTLLVGFFFCGVMAPKYLPSSSSSSSSNSNLNSGSDTDSDSDTNSSSSDSDNDTSREEEEEEEDPSSGDRQLLALSLLCGVIPTVFVAYVTSPFVTHIHLHLPPLLKTRQRLSEIVQQPGRLPLSDLKISLTTMSFIAKPRYTTLPASELLPRRGRGRGRGTGRLGVVNYTRSRDGASLRDDRASRSWYVFPPVLDFYIQPGRPGSSTAQSRTGARRRYQEPSKADRVSWWVWEAIKQEIDGKQQLK</sequence>
<organism evidence="3 4">
    <name type="scientific">Geosmithia morbida</name>
    <dbReference type="NCBI Taxonomy" id="1094350"/>
    <lineage>
        <taxon>Eukaryota</taxon>
        <taxon>Fungi</taxon>
        <taxon>Dikarya</taxon>
        <taxon>Ascomycota</taxon>
        <taxon>Pezizomycotina</taxon>
        <taxon>Sordariomycetes</taxon>
        <taxon>Hypocreomycetidae</taxon>
        <taxon>Hypocreales</taxon>
        <taxon>Bionectriaceae</taxon>
        <taxon>Geosmithia</taxon>
    </lineage>
</organism>
<keyword evidence="2" id="KW-0812">Transmembrane</keyword>
<evidence type="ECO:0000313" key="4">
    <source>
        <dbReference type="Proteomes" id="UP000749293"/>
    </source>
</evidence>
<feature type="transmembrane region" description="Helical" evidence="2">
    <location>
        <begin position="20"/>
        <end position="38"/>
    </location>
</feature>
<dbReference type="Proteomes" id="UP000749293">
    <property type="component" value="Unassembled WGS sequence"/>
</dbReference>
<feature type="region of interest" description="Disordered" evidence="1">
    <location>
        <begin position="44"/>
        <end position="93"/>
    </location>
</feature>
<gene>
    <name evidence="3" type="ORF">GMORB2_3741</name>
</gene>
<feature type="transmembrane region" description="Helical" evidence="2">
    <location>
        <begin position="96"/>
        <end position="114"/>
    </location>
</feature>
<proteinExistence type="predicted"/>
<feature type="region of interest" description="Disordered" evidence="1">
    <location>
        <begin position="225"/>
        <end position="244"/>
    </location>
</feature>
<reference evidence="3" key="1">
    <citation type="submission" date="2020-03" db="EMBL/GenBank/DDBJ databases">
        <title>Site-based positive gene gene selection in Geosmithia morbida across the United States reveals a broad range of putative effectors and factors for local host and environmental adapation.</title>
        <authorList>
            <person name="Onufrak A."/>
            <person name="Murdoch R.W."/>
            <person name="Gazis R."/>
            <person name="Huff M."/>
            <person name="Staton M."/>
            <person name="Klingeman W."/>
            <person name="Hadziabdic D."/>
        </authorList>
    </citation>
    <scope>NUCLEOTIDE SEQUENCE</scope>
    <source>
        <strain evidence="3">1262</strain>
    </source>
</reference>
<protein>
    <submittedName>
        <fullName evidence="3">Uncharacterized protein</fullName>
    </submittedName>
</protein>
<evidence type="ECO:0000313" key="3">
    <source>
        <dbReference type="EMBL" id="KAF4124902.1"/>
    </source>
</evidence>
<keyword evidence="2" id="KW-0472">Membrane</keyword>
<comment type="caution">
    <text evidence="3">The sequence shown here is derived from an EMBL/GenBank/DDBJ whole genome shotgun (WGS) entry which is preliminary data.</text>
</comment>
<evidence type="ECO:0000256" key="1">
    <source>
        <dbReference type="SAM" id="MobiDB-lite"/>
    </source>
</evidence>
<keyword evidence="2" id="KW-1133">Transmembrane helix</keyword>
<keyword evidence="4" id="KW-1185">Reference proteome</keyword>
<dbReference type="AlphaFoldDB" id="A0A9P4YYL6"/>
<accession>A0A9P4YYL6</accession>